<feature type="compositionally biased region" description="Low complexity" evidence="1">
    <location>
        <begin position="43"/>
        <end position="59"/>
    </location>
</feature>
<keyword evidence="2" id="KW-0732">Signal</keyword>
<evidence type="ECO:0000313" key="3">
    <source>
        <dbReference type="Proteomes" id="UP000050795"/>
    </source>
</evidence>
<sequence>MPSRNVLISTQLLLFLVLLYLPFNDAGFLCHFFRYFIPSLQCGGDSAASTSSTGTFSSSRQNTGRGDS</sequence>
<feature type="region of interest" description="Disordered" evidence="1">
    <location>
        <begin position="43"/>
        <end position="68"/>
    </location>
</feature>
<dbReference type="WBParaSite" id="TREG1_118600.1">
    <property type="protein sequence ID" value="TREG1_118600.1"/>
    <property type="gene ID" value="TREG1_118600"/>
</dbReference>
<reference evidence="3" key="1">
    <citation type="submission" date="2022-06" db="EMBL/GenBank/DDBJ databases">
        <authorList>
            <person name="Berger JAMES D."/>
            <person name="Berger JAMES D."/>
        </authorList>
    </citation>
    <scope>NUCLEOTIDE SEQUENCE [LARGE SCALE GENOMIC DNA]</scope>
</reference>
<feature type="chain" id="PRO_5041705403" description="Secreted peptide" evidence="2">
    <location>
        <begin position="27"/>
        <end position="68"/>
    </location>
</feature>
<feature type="signal peptide" evidence="2">
    <location>
        <begin position="1"/>
        <end position="26"/>
    </location>
</feature>
<reference evidence="4" key="2">
    <citation type="submission" date="2023-11" db="UniProtKB">
        <authorList>
            <consortium name="WormBaseParasite"/>
        </authorList>
    </citation>
    <scope>IDENTIFICATION</scope>
</reference>
<protein>
    <recommendedName>
        <fullName evidence="5">Secreted peptide</fullName>
    </recommendedName>
</protein>
<dbReference type="Proteomes" id="UP000050795">
    <property type="component" value="Unassembled WGS sequence"/>
</dbReference>
<dbReference type="AlphaFoldDB" id="A0AA85IXG8"/>
<evidence type="ECO:0008006" key="5">
    <source>
        <dbReference type="Google" id="ProtNLM"/>
    </source>
</evidence>
<evidence type="ECO:0000313" key="4">
    <source>
        <dbReference type="WBParaSite" id="TREG1_118600.1"/>
    </source>
</evidence>
<proteinExistence type="predicted"/>
<keyword evidence="3" id="KW-1185">Reference proteome</keyword>
<name>A0AA85IXG8_TRIRE</name>
<evidence type="ECO:0000256" key="2">
    <source>
        <dbReference type="SAM" id="SignalP"/>
    </source>
</evidence>
<evidence type="ECO:0000256" key="1">
    <source>
        <dbReference type="SAM" id="MobiDB-lite"/>
    </source>
</evidence>
<organism evidence="3 4">
    <name type="scientific">Trichobilharzia regenti</name>
    <name type="common">Nasal bird schistosome</name>
    <dbReference type="NCBI Taxonomy" id="157069"/>
    <lineage>
        <taxon>Eukaryota</taxon>
        <taxon>Metazoa</taxon>
        <taxon>Spiralia</taxon>
        <taxon>Lophotrochozoa</taxon>
        <taxon>Platyhelminthes</taxon>
        <taxon>Trematoda</taxon>
        <taxon>Digenea</taxon>
        <taxon>Strigeidida</taxon>
        <taxon>Schistosomatoidea</taxon>
        <taxon>Schistosomatidae</taxon>
        <taxon>Trichobilharzia</taxon>
    </lineage>
</organism>
<accession>A0AA85IXG8</accession>